<comment type="caution">
    <text evidence="2">The sequence shown here is derived from an EMBL/GenBank/DDBJ whole genome shotgun (WGS) entry which is preliminary data.</text>
</comment>
<reference evidence="2 3" key="2">
    <citation type="submission" date="2017-09" db="EMBL/GenBank/DDBJ databases">
        <title>Extensive intraspecific genome diversity in a model arbuscular mycorrhizal fungus.</title>
        <authorList>
            <person name="Chen E.C."/>
            <person name="Morin E."/>
            <person name="Beaudet D."/>
            <person name="Noel J."/>
            <person name="Ndikumana S."/>
            <person name="Charron P."/>
            <person name="St-Onge C."/>
            <person name="Giorgi J."/>
            <person name="Grigoriev I.V."/>
            <person name="Roux C."/>
            <person name="Martin F.M."/>
            <person name="Corradi N."/>
        </authorList>
    </citation>
    <scope>NUCLEOTIDE SEQUENCE [LARGE SCALE GENOMIC DNA]</scope>
    <source>
        <strain evidence="2 3">A5</strain>
    </source>
</reference>
<dbReference type="AlphaFoldDB" id="A0A2N0NQ73"/>
<accession>A0A2N0NQ73</accession>
<feature type="region of interest" description="Disordered" evidence="1">
    <location>
        <begin position="47"/>
        <end position="75"/>
    </location>
</feature>
<name>A0A2N0NQ73_9GLOM</name>
<evidence type="ECO:0000256" key="1">
    <source>
        <dbReference type="SAM" id="MobiDB-lite"/>
    </source>
</evidence>
<proteinExistence type="predicted"/>
<dbReference type="EMBL" id="LLXJ01003697">
    <property type="protein sequence ID" value="PKB96713.1"/>
    <property type="molecule type" value="Genomic_DNA"/>
</dbReference>
<organism evidence="2 3">
    <name type="scientific">Rhizophagus irregularis</name>
    <dbReference type="NCBI Taxonomy" id="588596"/>
    <lineage>
        <taxon>Eukaryota</taxon>
        <taxon>Fungi</taxon>
        <taxon>Fungi incertae sedis</taxon>
        <taxon>Mucoromycota</taxon>
        <taxon>Glomeromycotina</taxon>
        <taxon>Glomeromycetes</taxon>
        <taxon>Glomerales</taxon>
        <taxon>Glomeraceae</taxon>
        <taxon>Rhizophagus</taxon>
    </lineage>
</organism>
<feature type="compositionally biased region" description="Basic and acidic residues" evidence="1">
    <location>
        <begin position="53"/>
        <end position="65"/>
    </location>
</feature>
<protein>
    <submittedName>
        <fullName evidence="2">Uncharacterized protein</fullName>
    </submittedName>
</protein>
<gene>
    <name evidence="2" type="ORF">RhiirA5_367679</name>
</gene>
<sequence length="75" mass="8847">VIVQTHATLISPDQKLITKICTPLKLHPTLSKEKIYKPPDVDQFWDTPYPPEKLQKAEGKKERREKFTKKIRKIH</sequence>
<evidence type="ECO:0000313" key="3">
    <source>
        <dbReference type="Proteomes" id="UP000232722"/>
    </source>
</evidence>
<dbReference type="Proteomes" id="UP000232722">
    <property type="component" value="Unassembled WGS sequence"/>
</dbReference>
<reference evidence="2 3" key="1">
    <citation type="submission" date="2016-04" db="EMBL/GenBank/DDBJ databases">
        <title>Genome analyses suggest a sexual origin of heterokaryosis in a supposedly ancient asexual fungus.</title>
        <authorList>
            <person name="Ropars J."/>
            <person name="Sedzielewska K."/>
            <person name="Noel J."/>
            <person name="Charron P."/>
            <person name="Farinelli L."/>
            <person name="Marton T."/>
            <person name="Kruger M."/>
            <person name="Pelin A."/>
            <person name="Brachmann A."/>
            <person name="Corradi N."/>
        </authorList>
    </citation>
    <scope>NUCLEOTIDE SEQUENCE [LARGE SCALE GENOMIC DNA]</scope>
    <source>
        <strain evidence="2 3">A5</strain>
    </source>
</reference>
<feature type="non-terminal residue" evidence="2">
    <location>
        <position position="75"/>
    </location>
</feature>
<feature type="compositionally biased region" description="Basic residues" evidence="1">
    <location>
        <begin position="66"/>
        <end position="75"/>
    </location>
</feature>
<evidence type="ECO:0000313" key="2">
    <source>
        <dbReference type="EMBL" id="PKB96713.1"/>
    </source>
</evidence>
<feature type="non-terminal residue" evidence="2">
    <location>
        <position position="1"/>
    </location>
</feature>